<dbReference type="SMART" id="SM00326">
    <property type="entry name" value="SH3"/>
    <property type="match status" value="1"/>
</dbReference>
<feature type="compositionally biased region" description="Low complexity" evidence="7">
    <location>
        <begin position="1898"/>
        <end position="1907"/>
    </location>
</feature>
<organism evidence="11 12">
    <name type="scientific">Oidiodendron maius (strain Zn)</name>
    <dbReference type="NCBI Taxonomy" id="913774"/>
    <lineage>
        <taxon>Eukaryota</taxon>
        <taxon>Fungi</taxon>
        <taxon>Dikarya</taxon>
        <taxon>Ascomycota</taxon>
        <taxon>Pezizomycotina</taxon>
        <taxon>Leotiomycetes</taxon>
        <taxon>Leotiomycetes incertae sedis</taxon>
        <taxon>Myxotrichaceae</taxon>
        <taxon>Oidiodendron</taxon>
    </lineage>
</organism>
<dbReference type="InterPro" id="IPR026791">
    <property type="entry name" value="DOCK"/>
</dbReference>
<keyword evidence="3" id="KW-0963">Cytoplasm</keyword>
<dbReference type="SUPFAM" id="SSF50044">
    <property type="entry name" value="SH3-domain"/>
    <property type="match status" value="1"/>
</dbReference>
<dbReference type="Pfam" id="PF14429">
    <property type="entry name" value="DOCK-C2"/>
    <property type="match status" value="1"/>
</dbReference>
<dbReference type="InterPro" id="IPR016024">
    <property type="entry name" value="ARM-type_fold"/>
</dbReference>
<dbReference type="InterPro" id="IPR027357">
    <property type="entry name" value="DOCKER_dom"/>
</dbReference>
<gene>
    <name evidence="11" type="ORF">OIDMADRAFT_160222</name>
</gene>
<sequence>MPWHPLPRIAFAVATYPFVATNPADLPLELGDELYIIEQGGRDGQWFRGYLVAPPSLLAGLTSTKGQTLEARVFSGIFPVSCVEVREVLGEGEGGMREIEEEGEEEGINGHVNDEQEDGDNDATSSLSLKGRRSADIVSLVNGRISKPPKSKKKRFTNGTPHSLSVRSKKDPNIPKPPAPVPMLKIGDETPTSYSEPLVDEIASCLREWHSTNLHGLLLGRQYPLLDKMSNLVNTLDLSRRQFLHNVLTTQETTGLREKTVWDLVRGNKLFNGEVIVRDPAQHGRILTGDDSAVEITRLQAIMSLLDQRPEAPASENPTLHHLLVDGKTFVGAGSDPTTLVFFLASKAPGTPAVALSESYIVDVPPSGVLTSLAQAGSMKTLFTNLAAADIGEAPAAETELYLIVKVRSAQQVVAGKPESRDISSSNKPSTSSGSSKAGRRSLMWGQNTKRGFTRNAPSSSKLNSVAETSDGSSAASRGGPPSTAGSKTSSSGDTKSALGGVGRVITRTVGIGALKLNSIMKQEEEVELVMPIWSPALGYSEKQEQGEGWEEVIRDLLGSTSGQYERSRRGERFQVHLKAFNSLDAGDLIRATPTLLSGVSQTNKMGFSGAPTKPRSDIYITIDEAFLPRQALLSRASGSALPLSPALSCQNLQIALEVRRPNGERIEGSIFPSSSSDGQSVWESTAAERGTGWNQVLRLSIPANDVPGCHLAMTLADVPSQPFAICHMPLWDQSAFMRDGHHSILLYEYDEFTMNPRSTIPGCSGYLDLGWNARGKDDVSKDEAVTGPVATLRLQTNLCSTKFSQDKVLLGLLKWREQPTGEVPGLLKRLTFVPEIEIVKLLSDVFDAIFGILVENSGKDELEDLVFSALVTVLGIVHDRRFNLGPLVDQYAENKFNYPFATPCLVRSFSRLLEKPSEPETSRKLRATFKVVRHILKFITHARDQQKAKEAGIGITSTSPSFTRDLRSIFKSLDALMRSTAPILVGSQTLAVQHFHTWLPVLAGLLSTEEIMHIAIDFVDSCSLVKGKLILYKLILIINFSKLGVFSNPAQRSALSANTVRWIAPHWGKTEEVSEQWREQVRLCCSILSIQARDLGPEVPSVIPKIVDSFLALQTVDKTQKTRLTLLFPTTYPFPSKPIAERAEFDETLFELSAILSELSTLPVGMQLDLARDEMAPLLEDLLQVHLSILQCEAFPANWLSVHIYHHKSTMKTLQYVAEILTNSFLPHPDDAEDYNTDIWKAFFTVLLKLVGSDALALETFPEQKRRAVWKIAGDVREHGAELLRKTWESIGWETSEDEVQRYGLAKTGGYQVQYVPALVGPIIELCLSVHEGLRNVAVEVLQTMIVSEWTLSEDLSVIQTELIDCLDELFKSKPLTESILQKLFLNELLYLFEPLSHIPDDPLYAALKELIATVDEFLDLLVAVHSTDDTGEALHMIQRLRLMEFLRDMQKEEIFIRYVHQLAELQANARNHTEAGLALHLHADLYDWDPTKIAPALVDPVFPSQSHFERRERIYFDIIKYFEDGEAWSCALDAYQELLVQYQDNVFDLPKLARTQRAIATIYETISKSDRLVPKYFRVVYKGMGFPPSLRDKEFVFEGSPTEKSSAFTDRMQEQHPSAQIIAGHADIEDVEGQFLQISSLSPHRDLQHHVFQRARVPQVVRDYLVSANTQVFSVTAKRNTSGPVSLHTAEKIVYTTADTFPTILRRSEIVATDRLPLDALQTACERVIRKTQEMSVVEKRVLDGEEDMAPLLIEAVSISVSPDSESSVVRYRELLPTNVAEEGVEEEGVEEVELTPLQTALKIALIDHAVLIKRCLAWFAKSSLSNIQGVRKESKEELQQNFEITFGPELASFAFPQHQTRSSTPSPSWAIQMQERERIASPHLPHSSAITSITTTATSITPSSGRQTPSHSRGTHSRAISFLKRNPTEPLKEKLNGTSISTARTVRTRGLSETGSGLSRSHDHQREKENARASRFQADYTVAPSENGSVAQSTTTNGGTGTLKRMGTDASVRTESIGSRVGSVRRRLSMLKLGKKTSRSGVGVDRVAEE</sequence>
<feature type="compositionally biased region" description="Basic and acidic residues" evidence="7">
    <location>
        <begin position="1929"/>
        <end position="1938"/>
    </location>
</feature>
<feature type="region of interest" description="Disordered" evidence="7">
    <location>
        <begin position="414"/>
        <end position="499"/>
    </location>
</feature>
<feature type="domain" description="DOCKER" evidence="10">
    <location>
        <begin position="1448"/>
        <end position="1854"/>
    </location>
</feature>
<comment type="subcellular location">
    <subcellularLocation>
        <location evidence="1">Cytoplasm</location>
    </subcellularLocation>
</comment>
<feature type="compositionally biased region" description="Low complexity" evidence="7">
    <location>
        <begin position="424"/>
        <end position="437"/>
    </location>
</feature>
<feature type="domain" description="SH3" evidence="8">
    <location>
        <begin position="7"/>
        <end position="88"/>
    </location>
</feature>
<dbReference type="EMBL" id="KN832874">
    <property type="protein sequence ID" value="KIN02640.1"/>
    <property type="molecule type" value="Genomic_DNA"/>
</dbReference>
<evidence type="ECO:0000256" key="1">
    <source>
        <dbReference type="ARBA" id="ARBA00004496"/>
    </source>
</evidence>
<feature type="compositionally biased region" description="Basic and acidic residues" evidence="7">
    <location>
        <begin position="1963"/>
        <end position="1975"/>
    </location>
</feature>
<keyword evidence="12" id="KW-1185">Reference proteome</keyword>
<evidence type="ECO:0000313" key="12">
    <source>
        <dbReference type="Proteomes" id="UP000054321"/>
    </source>
</evidence>
<dbReference type="Gene3D" id="1.20.1270.350">
    <property type="entry name" value="Dedicator of cytokinesis N-terminal subdomain"/>
    <property type="match status" value="1"/>
</dbReference>
<evidence type="ECO:0000256" key="7">
    <source>
        <dbReference type="SAM" id="MobiDB-lite"/>
    </source>
</evidence>
<feature type="domain" description="C2 DOCK-type" evidence="9">
    <location>
        <begin position="616"/>
        <end position="800"/>
    </location>
</feature>
<dbReference type="Gene3D" id="1.25.40.410">
    <property type="match status" value="1"/>
</dbReference>
<dbReference type="Gene3D" id="2.60.40.150">
    <property type="entry name" value="C2 domain"/>
    <property type="match status" value="1"/>
</dbReference>
<name>A0A0C3HHT0_OIDMZ</name>
<dbReference type="PROSITE" id="PS51651">
    <property type="entry name" value="DOCKER"/>
    <property type="match status" value="1"/>
</dbReference>
<feature type="compositionally biased region" description="Polar residues" evidence="7">
    <location>
        <begin position="1987"/>
        <end position="2000"/>
    </location>
</feature>
<dbReference type="Pfam" id="PF16172">
    <property type="entry name" value="DOCK_N"/>
    <property type="match status" value="1"/>
</dbReference>
<dbReference type="Gene3D" id="2.30.30.40">
    <property type="entry name" value="SH3 Domains"/>
    <property type="match status" value="1"/>
</dbReference>
<evidence type="ECO:0000259" key="8">
    <source>
        <dbReference type="PROSITE" id="PS50002"/>
    </source>
</evidence>
<protein>
    <recommendedName>
        <fullName evidence="13">SH3 domain-containing protein</fullName>
    </recommendedName>
</protein>
<proteinExistence type="inferred from homology"/>
<evidence type="ECO:0000259" key="9">
    <source>
        <dbReference type="PROSITE" id="PS51650"/>
    </source>
</evidence>
<dbReference type="InParanoid" id="A0A0C3HHT0"/>
<dbReference type="GO" id="GO:0031267">
    <property type="term" value="F:small GTPase binding"/>
    <property type="evidence" value="ECO:0007669"/>
    <property type="project" value="TreeGrafter"/>
</dbReference>
<dbReference type="PANTHER" id="PTHR45653">
    <property type="entry name" value="DEDICATOR OF CYTOKINESIS"/>
    <property type="match status" value="1"/>
</dbReference>
<dbReference type="InterPro" id="IPR032376">
    <property type="entry name" value="DOCK_N"/>
</dbReference>
<dbReference type="InterPro" id="IPR036028">
    <property type="entry name" value="SH3-like_dom_sf"/>
</dbReference>
<dbReference type="Proteomes" id="UP000054321">
    <property type="component" value="Unassembled WGS sequence"/>
</dbReference>
<dbReference type="GO" id="GO:0005085">
    <property type="term" value="F:guanyl-nucleotide exchange factor activity"/>
    <property type="evidence" value="ECO:0007669"/>
    <property type="project" value="InterPro"/>
</dbReference>
<feature type="compositionally biased region" description="Polar residues" evidence="7">
    <location>
        <begin position="1939"/>
        <end position="1962"/>
    </location>
</feature>
<dbReference type="PROSITE" id="PS51650">
    <property type="entry name" value="C2_DOCK"/>
    <property type="match status" value="1"/>
</dbReference>
<dbReference type="CDD" id="cd11684">
    <property type="entry name" value="DHR2_DOCK"/>
    <property type="match status" value="1"/>
</dbReference>
<dbReference type="GO" id="GO:0005737">
    <property type="term" value="C:cytoplasm"/>
    <property type="evidence" value="ECO:0007669"/>
    <property type="project" value="UniProtKB-SubCell"/>
</dbReference>
<dbReference type="SUPFAM" id="SSF48371">
    <property type="entry name" value="ARM repeat"/>
    <property type="match status" value="1"/>
</dbReference>
<dbReference type="InterPro" id="IPR042455">
    <property type="entry name" value="DOCK_N_sub1"/>
</dbReference>
<reference evidence="12" key="2">
    <citation type="submission" date="2015-01" db="EMBL/GenBank/DDBJ databases">
        <title>Evolutionary Origins and Diversification of the Mycorrhizal Mutualists.</title>
        <authorList>
            <consortium name="DOE Joint Genome Institute"/>
            <consortium name="Mycorrhizal Genomics Consortium"/>
            <person name="Kohler A."/>
            <person name="Kuo A."/>
            <person name="Nagy L.G."/>
            <person name="Floudas D."/>
            <person name="Copeland A."/>
            <person name="Barry K.W."/>
            <person name="Cichocki N."/>
            <person name="Veneault-Fourrey C."/>
            <person name="LaButti K."/>
            <person name="Lindquist E.A."/>
            <person name="Lipzen A."/>
            <person name="Lundell T."/>
            <person name="Morin E."/>
            <person name="Murat C."/>
            <person name="Riley R."/>
            <person name="Ohm R."/>
            <person name="Sun H."/>
            <person name="Tunlid A."/>
            <person name="Henrissat B."/>
            <person name="Grigoriev I.V."/>
            <person name="Hibbett D.S."/>
            <person name="Martin F."/>
        </authorList>
    </citation>
    <scope>NUCLEOTIDE SEQUENCE [LARGE SCALE GENOMIC DNA]</scope>
    <source>
        <strain evidence="12">Zn</strain>
    </source>
</reference>
<accession>A0A0C3HHT0</accession>
<dbReference type="OrthoDB" id="18896at2759"/>
<reference evidence="11 12" key="1">
    <citation type="submission" date="2014-04" db="EMBL/GenBank/DDBJ databases">
        <authorList>
            <consortium name="DOE Joint Genome Institute"/>
            <person name="Kuo A."/>
            <person name="Martino E."/>
            <person name="Perotto S."/>
            <person name="Kohler A."/>
            <person name="Nagy L.G."/>
            <person name="Floudas D."/>
            <person name="Copeland A."/>
            <person name="Barry K.W."/>
            <person name="Cichocki N."/>
            <person name="Veneault-Fourrey C."/>
            <person name="LaButti K."/>
            <person name="Lindquist E.A."/>
            <person name="Lipzen A."/>
            <person name="Lundell T."/>
            <person name="Morin E."/>
            <person name="Murat C."/>
            <person name="Sun H."/>
            <person name="Tunlid A."/>
            <person name="Henrissat B."/>
            <person name="Grigoriev I.V."/>
            <person name="Hibbett D.S."/>
            <person name="Martin F."/>
            <person name="Nordberg H.P."/>
            <person name="Cantor M.N."/>
            <person name="Hua S.X."/>
        </authorList>
    </citation>
    <scope>NUCLEOTIDE SEQUENCE [LARGE SCALE GENOMIC DNA]</scope>
    <source>
        <strain evidence="11 12">Zn</strain>
    </source>
</reference>
<evidence type="ECO:0000256" key="2">
    <source>
        <dbReference type="ARBA" id="ARBA00022443"/>
    </source>
</evidence>
<dbReference type="InterPro" id="IPR001452">
    <property type="entry name" value="SH3_domain"/>
</dbReference>
<evidence type="ECO:0000256" key="6">
    <source>
        <dbReference type="PROSITE-ProRule" id="PRU00983"/>
    </source>
</evidence>
<feature type="compositionally biased region" description="Polar residues" evidence="7">
    <location>
        <begin position="445"/>
        <end position="468"/>
    </location>
</feature>
<dbReference type="InterPro" id="IPR056372">
    <property type="entry name" value="TPR_DOCK"/>
</dbReference>
<keyword evidence="4" id="KW-0597">Phosphoprotein</keyword>
<dbReference type="PANTHER" id="PTHR45653:SF10">
    <property type="entry name" value="MYOBLAST CITY, ISOFORM B"/>
    <property type="match status" value="1"/>
</dbReference>
<feature type="compositionally biased region" description="Basic residues" evidence="7">
    <location>
        <begin position="147"/>
        <end position="156"/>
    </location>
</feature>
<dbReference type="InterPro" id="IPR035892">
    <property type="entry name" value="C2_domain_sf"/>
</dbReference>
<evidence type="ECO:0000256" key="4">
    <source>
        <dbReference type="ARBA" id="ARBA00022553"/>
    </source>
</evidence>
<feature type="region of interest" description="Disordered" evidence="7">
    <location>
        <begin position="93"/>
        <end position="187"/>
    </location>
</feature>
<evidence type="ECO:0008006" key="13">
    <source>
        <dbReference type="Google" id="ProtNLM"/>
    </source>
</evidence>
<comment type="similarity">
    <text evidence="6">Belongs to the DOCK family.</text>
</comment>
<evidence type="ECO:0000256" key="5">
    <source>
        <dbReference type="PROSITE-ProRule" id="PRU00192"/>
    </source>
</evidence>
<dbReference type="HOGENOM" id="CLU_000595_0_1_1"/>
<dbReference type="InterPro" id="IPR043161">
    <property type="entry name" value="DOCK_C_lobe_A"/>
</dbReference>
<dbReference type="STRING" id="913774.A0A0C3HHT0"/>
<feature type="compositionally biased region" description="Polar residues" evidence="7">
    <location>
        <begin position="157"/>
        <end position="166"/>
    </location>
</feature>
<feature type="compositionally biased region" description="Low complexity" evidence="7">
    <location>
        <begin position="469"/>
        <end position="499"/>
    </location>
</feature>
<evidence type="ECO:0000259" key="10">
    <source>
        <dbReference type="PROSITE" id="PS51651"/>
    </source>
</evidence>
<dbReference type="GO" id="GO:0005886">
    <property type="term" value="C:plasma membrane"/>
    <property type="evidence" value="ECO:0007669"/>
    <property type="project" value="TreeGrafter"/>
</dbReference>
<dbReference type="CDD" id="cd08679">
    <property type="entry name" value="C2_DOCK180_related"/>
    <property type="match status" value="1"/>
</dbReference>
<keyword evidence="2 5" id="KW-0728">SH3 domain</keyword>
<dbReference type="GO" id="GO:0007264">
    <property type="term" value="P:small GTPase-mediated signal transduction"/>
    <property type="evidence" value="ECO:0007669"/>
    <property type="project" value="InterPro"/>
</dbReference>
<dbReference type="Pfam" id="PF23554">
    <property type="entry name" value="TPR_DOCK"/>
    <property type="match status" value="1"/>
</dbReference>
<dbReference type="PROSITE" id="PS50002">
    <property type="entry name" value="SH3"/>
    <property type="match status" value="1"/>
</dbReference>
<dbReference type="InterPro" id="IPR027007">
    <property type="entry name" value="C2_DOCK-type_domain"/>
</dbReference>
<feature type="region of interest" description="Disordered" evidence="7">
    <location>
        <begin position="1898"/>
        <end position="2014"/>
    </location>
</feature>
<evidence type="ECO:0000313" key="11">
    <source>
        <dbReference type="EMBL" id="KIN02640.1"/>
    </source>
</evidence>
<evidence type="ECO:0000256" key="3">
    <source>
        <dbReference type="ARBA" id="ARBA00022490"/>
    </source>
</evidence>